<reference evidence="3 4" key="1">
    <citation type="submission" date="2021-02" db="EMBL/GenBank/DDBJ databases">
        <title>Actinophytocola xerophila sp. nov., isolated from soil of cotton cropping field.</title>
        <authorList>
            <person name="Huang R."/>
            <person name="Chen X."/>
            <person name="Ge X."/>
            <person name="Liu W."/>
        </authorList>
    </citation>
    <scope>NUCLEOTIDE SEQUENCE [LARGE SCALE GENOMIC DNA]</scope>
    <source>
        <strain evidence="3 4">S1-96</strain>
    </source>
</reference>
<dbReference type="PROSITE" id="PS51257">
    <property type="entry name" value="PROKAR_LIPOPROTEIN"/>
    <property type="match status" value="1"/>
</dbReference>
<keyword evidence="2" id="KW-0732">Signal</keyword>
<organism evidence="3 4">
    <name type="scientific">Actinophytocola gossypii</name>
    <dbReference type="NCBI Taxonomy" id="2812003"/>
    <lineage>
        <taxon>Bacteria</taxon>
        <taxon>Bacillati</taxon>
        <taxon>Actinomycetota</taxon>
        <taxon>Actinomycetes</taxon>
        <taxon>Pseudonocardiales</taxon>
        <taxon>Pseudonocardiaceae</taxon>
    </lineage>
</organism>
<evidence type="ECO:0000313" key="3">
    <source>
        <dbReference type="EMBL" id="MCT2581506.1"/>
    </source>
</evidence>
<feature type="chain" id="PRO_5045720957" evidence="2">
    <location>
        <begin position="24"/>
        <end position="284"/>
    </location>
</feature>
<protein>
    <submittedName>
        <fullName evidence="3">Uncharacterized protein</fullName>
    </submittedName>
</protein>
<proteinExistence type="predicted"/>
<evidence type="ECO:0000256" key="2">
    <source>
        <dbReference type="SAM" id="SignalP"/>
    </source>
</evidence>
<sequence>MSTRVLPLVVALLLLGGCVSRTAGPGAKPAETSEPPEPPNREQVLWADSLCSATSQLTAEQARGEDLVTGPPDDFTPYETDHYLTFVADNVSGLADQFGTLVETSVGFDAADRYATSLADALTGIAPEVTRLAQAAGKVKRIVELIGSVKPEGPDLATLVREDPEFATVHDLAPACTPLAPPSSSAPPEPVPSPENGTDIGSCADGTCEVELTGTVEVQVREFLFQVTVDESTVTMTHDFPNGGSGRTTLGVGGEARISSGDTTVVIHLLGIEPGTAVLKFSTE</sequence>
<keyword evidence="4" id="KW-1185">Reference proteome</keyword>
<feature type="region of interest" description="Disordered" evidence="1">
    <location>
        <begin position="177"/>
        <end position="196"/>
    </location>
</feature>
<feature type="compositionally biased region" description="Pro residues" evidence="1">
    <location>
        <begin position="179"/>
        <end position="193"/>
    </location>
</feature>
<dbReference type="RefSeq" id="WP_260188865.1">
    <property type="nucleotide sequence ID" value="NZ_JAFFZE010000001.1"/>
</dbReference>
<accession>A0ABT2J169</accession>
<gene>
    <name evidence="3" type="ORF">JT362_00035</name>
</gene>
<name>A0ABT2J169_9PSEU</name>
<dbReference type="EMBL" id="JAFFZE010000001">
    <property type="protein sequence ID" value="MCT2581506.1"/>
    <property type="molecule type" value="Genomic_DNA"/>
</dbReference>
<evidence type="ECO:0000313" key="4">
    <source>
        <dbReference type="Proteomes" id="UP001156441"/>
    </source>
</evidence>
<evidence type="ECO:0000256" key="1">
    <source>
        <dbReference type="SAM" id="MobiDB-lite"/>
    </source>
</evidence>
<comment type="caution">
    <text evidence="3">The sequence shown here is derived from an EMBL/GenBank/DDBJ whole genome shotgun (WGS) entry which is preliminary data.</text>
</comment>
<dbReference type="Proteomes" id="UP001156441">
    <property type="component" value="Unassembled WGS sequence"/>
</dbReference>
<feature type="signal peptide" evidence="2">
    <location>
        <begin position="1"/>
        <end position="23"/>
    </location>
</feature>